<keyword evidence="2" id="KW-0812">Transmembrane</keyword>
<feature type="region of interest" description="Disordered" evidence="1">
    <location>
        <begin position="679"/>
        <end position="701"/>
    </location>
</feature>
<keyword evidence="2" id="KW-0472">Membrane</keyword>
<gene>
    <name evidence="3" type="ORF">B0H66DRAFT_553156</name>
</gene>
<feature type="transmembrane region" description="Helical" evidence="2">
    <location>
        <begin position="567"/>
        <end position="593"/>
    </location>
</feature>
<sequence>MSNYTIQTGLWVNYDSSPALGATLTVSIRWGNYLIAALSSLVAWAGASAWSIVSYSIHQRLAAAQDKDVLHQQLQVHFRTAGSFLDSWLDGFSLHRAWNGRVDRVKRRTLTVSLLALVLFLAFAAAGVFVAEVATKSYQDVLVLAAPNDCGDLVFQRPEAEANHSVWLNEWTAYSDDAKFWARGYAREMYYESHARESAFSMPNLPFIGYEVPCPYTEGISCFGPNRTQGPAWRMDANALDSHVHFGMNAPKEDRVTWSETATCAVVDPQNLTIAPYWRIDNYDGHEINNSYVGILQQFGPDLGYDSNLMFEIPVNLMYERTGVFSQRGLWFPGINDGGGKAITGYPFNRTDADMAMITSTQGLLFYYQPVDDPYFMAHRAATGDEYAFDMNATVYYPSHLFGLMVCTEQQQICNPNTNQCTPWSGQLRLKNAISNNTINLNDAQLATALRIVANMEYVGSMLGMAARGTTNLIIGEKNGVRSGTAMPANQWTREVELWFAANLVAIQNSLLEWVAKPWPQGHPEAIYDFVNSTDLDAKYDEYGISRQKNTLCRNQLIRSSSAVQNFSMLALVLVIVLSVAIIVTGLLLPSCVSHVRERRRRKGMELSAAAESGRVARLADAKYNVLAMALRGAGIDGWERKGTSEIPVTKGSVTVSPRVEKNGLASYPCTACAVCRRPTASSSGSGDSEADSDEKWTKWDGEKKKPALRLDTFGSRRGMSDETIAEKKSRRTDSYKLDRRVTEQTLVASPTDIDETSDGRSGADVSIQGDLDRITSLAPPPPIPARARTRSRWL</sequence>
<protein>
    <submittedName>
        <fullName evidence="3">Uncharacterized protein</fullName>
    </submittedName>
</protein>
<proteinExistence type="predicted"/>
<evidence type="ECO:0000313" key="4">
    <source>
        <dbReference type="Proteomes" id="UP001283341"/>
    </source>
</evidence>
<name>A0AAE0ID16_9PEZI</name>
<feature type="non-terminal residue" evidence="3">
    <location>
        <position position="1"/>
    </location>
</feature>
<keyword evidence="2" id="KW-1133">Transmembrane helix</keyword>
<reference evidence="3" key="2">
    <citation type="submission" date="2023-06" db="EMBL/GenBank/DDBJ databases">
        <authorList>
            <consortium name="Lawrence Berkeley National Laboratory"/>
            <person name="Haridas S."/>
            <person name="Hensen N."/>
            <person name="Bonometti L."/>
            <person name="Westerberg I."/>
            <person name="Brannstrom I.O."/>
            <person name="Guillou S."/>
            <person name="Cros-Aarteil S."/>
            <person name="Calhoun S."/>
            <person name="Kuo A."/>
            <person name="Mondo S."/>
            <person name="Pangilinan J."/>
            <person name="Riley R."/>
            <person name="Labutti K."/>
            <person name="Andreopoulos B."/>
            <person name="Lipzen A."/>
            <person name="Chen C."/>
            <person name="Yanf M."/>
            <person name="Daum C."/>
            <person name="Ng V."/>
            <person name="Clum A."/>
            <person name="Steindorff A."/>
            <person name="Ohm R."/>
            <person name="Martin F."/>
            <person name="Silar P."/>
            <person name="Natvig D."/>
            <person name="Lalanne C."/>
            <person name="Gautier V."/>
            <person name="Ament-Velasquez S.L."/>
            <person name="Kruys A."/>
            <person name="Hutchinson M.I."/>
            <person name="Powell A.J."/>
            <person name="Barry K."/>
            <person name="Miller A.N."/>
            <person name="Grigoriev I.V."/>
            <person name="Debuchy R."/>
            <person name="Gladieux P."/>
            <person name="Thoren M.H."/>
            <person name="Johannesson H."/>
        </authorList>
    </citation>
    <scope>NUCLEOTIDE SEQUENCE</scope>
    <source>
        <strain evidence="3">CBS 118394</strain>
    </source>
</reference>
<reference evidence="3" key="1">
    <citation type="journal article" date="2023" name="Mol. Phylogenet. Evol.">
        <title>Genome-scale phylogeny and comparative genomics of the fungal order Sordariales.</title>
        <authorList>
            <person name="Hensen N."/>
            <person name="Bonometti L."/>
            <person name="Westerberg I."/>
            <person name="Brannstrom I.O."/>
            <person name="Guillou S."/>
            <person name="Cros-Aarteil S."/>
            <person name="Calhoun S."/>
            <person name="Haridas S."/>
            <person name="Kuo A."/>
            <person name="Mondo S."/>
            <person name="Pangilinan J."/>
            <person name="Riley R."/>
            <person name="LaButti K."/>
            <person name="Andreopoulos B."/>
            <person name="Lipzen A."/>
            <person name="Chen C."/>
            <person name="Yan M."/>
            <person name="Daum C."/>
            <person name="Ng V."/>
            <person name="Clum A."/>
            <person name="Steindorff A."/>
            <person name="Ohm R.A."/>
            <person name="Martin F."/>
            <person name="Silar P."/>
            <person name="Natvig D.O."/>
            <person name="Lalanne C."/>
            <person name="Gautier V."/>
            <person name="Ament-Velasquez S.L."/>
            <person name="Kruys A."/>
            <person name="Hutchinson M.I."/>
            <person name="Powell A.J."/>
            <person name="Barry K."/>
            <person name="Miller A.N."/>
            <person name="Grigoriev I.V."/>
            <person name="Debuchy R."/>
            <person name="Gladieux P."/>
            <person name="Hiltunen Thoren M."/>
            <person name="Johannesson H."/>
        </authorList>
    </citation>
    <scope>NUCLEOTIDE SEQUENCE</scope>
    <source>
        <strain evidence="3">CBS 118394</strain>
    </source>
</reference>
<dbReference type="EMBL" id="JAUEDM010000003">
    <property type="protein sequence ID" value="KAK3322041.1"/>
    <property type="molecule type" value="Genomic_DNA"/>
</dbReference>
<evidence type="ECO:0000313" key="3">
    <source>
        <dbReference type="EMBL" id="KAK3322041.1"/>
    </source>
</evidence>
<dbReference type="AlphaFoldDB" id="A0AAE0ID16"/>
<keyword evidence="4" id="KW-1185">Reference proteome</keyword>
<evidence type="ECO:0000256" key="1">
    <source>
        <dbReference type="SAM" id="MobiDB-lite"/>
    </source>
</evidence>
<accession>A0AAE0ID16</accession>
<dbReference type="Proteomes" id="UP001283341">
    <property type="component" value="Unassembled WGS sequence"/>
</dbReference>
<evidence type="ECO:0000256" key="2">
    <source>
        <dbReference type="SAM" id="Phobius"/>
    </source>
</evidence>
<feature type="region of interest" description="Disordered" evidence="1">
    <location>
        <begin position="747"/>
        <end position="795"/>
    </location>
</feature>
<comment type="caution">
    <text evidence="3">The sequence shown here is derived from an EMBL/GenBank/DDBJ whole genome shotgun (WGS) entry which is preliminary data.</text>
</comment>
<feature type="transmembrane region" description="Helical" evidence="2">
    <location>
        <begin position="110"/>
        <end position="131"/>
    </location>
</feature>
<organism evidence="3 4">
    <name type="scientific">Apodospora peruviana</name>
    <dbReference type="NCBI Taxonomy" id="516989"/>
    <lineage>
        <taxon>Eukaryota</taxon>
        <taxon>Fungi</taxon>
        <taxon>Dikarya</taxon>
        <taxon>Ascomycota</taxon>
        <taxon>Pezizomycotina</taxon>
        <taxon>Sordariomycetes</taxon>
        <taxon>Sordariomycetidae</taxon>
        <taxon>Sordariales</taxon>
        <taxon>Lasiosphaeriaceae</taxon>
        <taxon>Apodospora</taxon>
    </lineage>
</organism>
<feature type="transmembrane region" description="Helical" evidence="2">
    <location>
        <begin position="33"/>
        <end position="53"/>
    </location>
</feature>